<evidence type="ECO:0000313" key="1">
    <source>
        <dbReference type="EMBL" id="MFD1676167.1"/>
    </source>
</evidence>
<keyword evidence="2" id="KW-1185">Reference proteome</keyword>
<reference evidence="2" key="1">
    <citation type="journal article" date="2019" name="Int. J. Syst. Evol. Microbiol.">
        <title>The Global Catalogue of Microorganisms (GCM) 10K type strain sequencing project: providing services to taxonomists for standard genome sequencing and annotation.</title>
        <authorList>
            <consortium name="The Broad Institute Genomics Platform"/>
            <consortium name="The Broad Institute Genome Sequencing Center for Infectious Disease"/>
            <person name="Wu L."/>
            <person name="Ma J."/>
        </authorList>
    </citation>
    <scope>NUCLEOTIDE SEQUENCE [LARGE SCALE GENOMIC DNA]</scope>
    <source>
        <strain evidence="2">CGMCC 1.12286</strain>
    </source>
</reference>
<name>A0ABW4JIG8_9BACL</name>
<dbReference type="EMBL" id="JBHUCX010000044">
    <property type="protein sequence ID" value="MFD1676167.1"/>
    <property type="molecule type" value="Genomic_DNA"/>
</dbReference>
<proteinExistence type="predicted"/>
<dbReference type="RefSeq" id="WP_377944056.1">
    <property type="nucleotide sequence ID" value="NZ_JBHUCX010000044.1"/>
</dbReference>
<gene>
    <name evidence="1" type="ORF">ACFSB2_15790</name>
</gene>
<sequence>MNIVPQDYIRIAPEALKDFVALLAQKAGMSEQKWNLFGGTTREQ</sequence>
<dbReference type="Proteomes" id="UP001597079">
    <property type="component" value="Unassembled WGS sequence"/>
</dbReference>
<protein>
    <submittedName>
        <fullName evidence="1">Uncharacterized protein</fullName>
    </submittedName>
</protein>
<evidence type="ECO:0000313" key="2">
    <source>
        <dbReference type="Proteomes" id="UP001597079"/>
    </source>
</evidence>
<accession>A0ABW4JIG8</accession>
<organism evidence="1 2">
    <name type="scientific">Alicyclobacillus fodiniaquatilis</name>
    <dbReference type="NCBI Taxonomy" id="1661150"/>
    <lineage>
        <taxon>Bacteria</taxon>
        <taxon>Bacillati</taxon>
        <taxon>Bacillota</taxon>
        <taxon>Bacilli</taxon>
        <taxon>Bacillales</taxon>
        <taxon>Alicyclobacillaceae</taxon>
        <taxon>Alicyclobacillus</taxon>
    </lineage>
</organism>
<comment type="caution">
    <text evidence="1">The sequence shown here is derived from an EMBL/GenBank/DDBJ whole genome shotgun (WGS) entry which is preliminary data.</text>
</comment>